<dbReference type="GO" id="GO:0005506">
    <property type="term" value="F:iron ion binding"/>
    <property type="evidence" value="ECO:0007669"/>
    <property type="project" value="InterPro"/>
</dbReference>
<keyword evidence="6 7" id="KW-0349">Heme</keyword>
<keyword evidence="8" id="KW-0812">Transmembrane</keyword>
<dbReference type="AlphaFoldDB" id="A0A9W9J470"/>
<keyword evidence="7" id="KW-0503">Monooxygenase</keyword>
<evidence type="ECO:0000256" key="5">
    <source>
        <dbReference type="ARBA" id="ARBA00023004"/>
    </source>
</evidence>
<dbReference type="GO" id="GO:0043386">
    <property type="term" value="P:mycotoxin biosynthetic process"/>
    <property type="evidence" value="ECO:0007669"/>
    <property type="project" value="UniProtKB-ARBA"/>
</dbReference>
<feature type="binding site" description="axial binding residue" evidence="6">
    <location>
        <position position="430"/>
    </location>
    <ligand>
        <name>heme</name>
        <dbReference type="ChEBI" id="CHEBI:30413"/>
    </ligand>
    <ligandPart>
        <name>Fe</name>
        <dbReference type="ChEBI" id="CHEBI:18248"/>
    </ligandPart>
</feature>
<comment type="cofactor">
    <cofactor evidence="1 6">
        <name>heme</name>
        <dbReference type="ChEBI" id="CHEBI:30413"/>
    </cofactor>
</comment>
<keyword evidence="8" id="KW-1133">Transmembrane helix</keyword>
<evidence type="ECO:0000313" key="10">
    <source>
        <dbReference type="Proteomes" id="UP001150879"/>
    </source>
</evidence>
<feature type="transmembrane region" description="Helical" evidence="8">
    <location>
        <begin position="6"/>
        <end position="25"/>
    </location>
</feature>
<keyword evidence="10" id="KW-1185">Reference proteome</keyword>
<reference evidence="9" key="1">
    <citation type="submission" date="2022-11" db="EMBL/GenBank/DDBJ databases">
        <authorList>
            <person name="Petersen C."/>
        </authorList>
    </citation>
    <scope>NUCLEOTIDE SEQUENCE</scope>
    <source>
        <strain evidence="9">IBT 16849</strain>
    </source>
</reference>
<dbReference type="GO" id="GO:0016020">
    <property type="term" value="C:membrane"/>
    <property type="evidence" value="ECO:0007669"/>
    <property type="project" value="UniProtKB-SubCell"/>
</dbReference>
<evidence type="ECO:0000313" key="9">
    <source>
        <dbReference type="EMBL" id="KAJ5190070.1"/>
    </source>
</evidence>
<dbReference type="InterPro" id="IPR017972">
    <property type="entry name" value="Cyt_P450_CS"/>
</dbReference>
<dbReference type="EMBL" id="JAPQKP010000005">
    <property type="protein sequence ID" value="KAJ5190070.1"/>
    <property type="molecule type" value="Genomic_DNA"/>
</dbReference>
<evidence type="ECO:0000256" key="7">
    <source>
        <dbReference type="RuleBase" id="RU000461"/>
    </source>
</evidence>
<organism evidence="9 10">
    <name type="scientific">Penicillium cf. griseofulvum</name>
    <dbReference type="NCBI Taxonomy" id="2972120"/>
    <lineage>
        <taxon>Eukaryota</taxon>
        <taxon>Fungi</taxon>
        <taxon>Dikarya</taxon>
        <taxon>Ascomycota</taxon>
        <taxon>Pezizomycotina</taxon>
        <taxon>Eurotiomycetes</taxon>
        <taxon>Eurotiomycetidae</taxon>
        <taxon>Eurotiales</taxon>
        <taxon>Aspergillaceae</taxon>
        <taxon>Penicillium</taxon>
    </lineage>
</organism>
<dbReference type="GO" id="GO:0016705">
    <property type="term" value="F:oxidoreductase activity, acting on paired donors, with incorporation or reduction of molecular oxygen"/>
    <property type="evidence" value="ECO:0007669"/>
    <property type="project" value="InterPro"/>
</dbReference>
<gene>
    <name evidence="9" type="ORF">N7472_009084</name>
</gene>
<keyword evidence="8" id="KW-0472">Membrane</keyword>
<dbReference type="InterPro" id="IPR001128">
    <property type="entry name" value="Cyt_P450"/>
</dbReference>
<evidence type="ECO:0000256" key="8">
    <source>
        <dbReference type="SAM" id="Phobius"/>
    </source>
</evidence>
<dbReference type="PROSITE" id="PS00086">
    <property type="entry name" value="CYTOCHROME_P450"/>
    <property type="match status" value="1"/>
</dbReference>
<dbReference type="GO" id="GO:0004497">
    <property type="term" value="F:monooxygenase activity"/>
    <property type="evidence" value="ECO:0007669"/>
    <property type="project" value="UniProtKB-KW"/>
</dbReference>
<evidence type="ECO:0008006" key="11">
    <source>
        <dbReference type="Google" id="ProtNLM"/>
    </source>
</evidence>
<keyword evidence="4 7" id="KW-0560">Oxidoreductase</keyword>
<evidence type="ECO:0000256" key="6">
    <source>
        <dbReference type="PIRSR" id="PIRSR602403-1"/>
    </source>
</evidence>
<dbReference type="InterPro" id="IPR036396">
    <property type="entry name" value="Cyt_P450_sf"/>
</dbReference>
<protein>
    <recommendedName>
        <fullName evidence="11">Cytochrome P450</fullName>
    </recommendedName>
</protein>
<dbReference type="GO" id="GO:0020037">
    <property type="term" value="F:heme binding"/>
    <property type="evidence" value="ECO:0007669"/>
    <property type="project" value="InterPro"/>
</dbReference>
<dbReference type="Pfam" id="PF00067">
    <property type="entry name" value="p450"/>
    <property type="match status" value="1"/>
</dbReference>
<dbReference type="Proteomes" id="UP001150879">
    <property type="component" value="Unassembled WGS sequence"/>
</dbReference>
<keyword evidence="5 6" id="KW-0408">Iron</keyword>
<dbReference type="PRINTS" id="PR00465">
    <property type="entry name" value="EP450IV"/>
</dbReference>
<accession>A0A9W9J470</accession>
<dbReference type="PANTHER" id="PTHR46206">
    <property type="entry name" value="CYTOCHROME P450"/>
    <property type="match status" value="1"/>
</dbReference>
<evidence type="ECO:0000256" key="2">
    <source>
        <dbReference type="ARBA" id="ARBA00010617"/>
    </source>
</evidence>
<comment type="caution">
    <text evidence="9">The sequence shown here is derived from an EMBL/GenBank/DDBJ whole genome shotgun (WGS) entry which is preliminary data.</text>
</comment>
<keyword evidence="3 6" id="KW-0479">Metal-binding</keyword>
<dbReference type="SUPFAM" id="SSF48264">
    <property type="entry name" value="Cytochrome P450"/>
    <property type="match status" value="1"/>
</dbReference>
<reference evidence="9" key="2">
    <citation type="journal article" date="2023" name="IMA Fungus">
        <title>Comparative genomic study of the Penicillium genus elucidates a diverse pangenome and 15 lateral gene transfer events.</title>
        <authorList>
            <person name="Petersen C."/>
            <person name="Sorensen T."/>
            <person name="Nielsen M.R."/>
            <person name="Sondergaard T.E."/>
            <person name="Sorensen J.L."/>
            <person name="Fitzpatrick D.A."/>
            <person name="Frisvad J.C."/>
            <person name="Nielsen K.L."/>
        </authorList>
    </citation>
    <scope>NUCLEOTIDE SEQUENCE</scope>
    <source>
        <strain evidence="9">IBT 16849</strain>
    </source>
</reference>
<dbReference type="Gene3D" id="1.10.630.10">
    <property type="entry name" value="Cytochrome P450"/>
    <property type="match status" value="1"/>
</dbReference>
<dbReference type="InterPro" id="IPR002403">
    <property type="entry name" value="Cyt_P450_E_grp-IV"/>
</dbReference>
<dbReference type="PANTHER" id="PTHR46206:SF7">
    <property type="entry name" value="P450, PUTATIVE (EUROFUNG)-RELATED"/>
    <property type="match status" value="1"/>
</dbReference>
<dbReference type="CDD" id="cd11041">
    <property type="entry name" value="CYP503A1-like"/>
    <property type="match status" value="1"/>
</dbReference>
<sequence>MELSTILFAHPLAFLGGATLIVLSIRRWIQYYKSWVNVPVVGGQGIFESWRAARRWGRLAPQLLQEGYGLHGDFAFQVATPTGWDVCICNDAMIREYLNAPDEYLSSIAPIQGFFQSKFTAPGLFHKIPSSIMSKALTWSRNRTRSSDQYFPNFIKQLEYSFEREVNDHMNLDGWNPLDCYTIARRLTMGLVAKLLIGDGCRNSANIDLFCDYTAEIIIGGPYIRRFPEFLKPRKIKSDEMAKEGKQPEDLTDWLWRWSQDENNGHSELDIAQLLAANTFGASFNTTVVLVQCLCELATRTEYVDLIRQEVILTLKTHDDIWTKEGIESMKKLDSFIKECHRFNCFDHAGTPRVVKKDFQFKNGLRIPKGTVLLTPNAAMLFDEAYIKNPLEFDGLRFYDLAKSSETPEVFKYTSTSPHYLQFGDGKHVCPGRFFAADEVRLILAYLLFHFDIKLQGSLPKDFKIKRHNLADLGVNILLKKIER</sequence>
<evidence type="ECO:0000256" key="4">
    <source>
        <dbReference type="ARBA" id="ARBA00023002"/>
    </source>
</evidence>
<proteinExistence type="inferred from homology"/>
<evidence type="ECO:0000256" key="3">
    <source>
        <dbReference type="ARBA" id="ARBA00022723"/>
    </source>
</evidence>
<evidence type="ECO:0000256" key="1">
    <source>
        <dbReference type="ARBA" id="ARBA00001971"/>
    </source>
</evidence>
<comment type="similarity">
    <text evidence="2 7">Belongs to the cytochrome P450 family.</text>
</comment>
<dbReference type="OrthoDB" id="1844152at2759"/>
<name>A0A9W9J470_9EURO</name>